<dbReference type="eggNOG" id="arCOG06377">
    <property type="taxonomic scope" value="Archaea"/>
</dbReference>
<comment type="caution">
    <text evidence="1">The sequence shown here is derived from an EMBL/GenBank/DDBJ whole genome shotgun (WGS) entry which is preliminary data.</text>
</comment>
<dbReference type="Proteomes" id="UP000017840">
    <property type="component" value="Unassembled WGS sequence"/>
</dbReference>
<dbReference type="AlphaFoldDB" id="V4HCP2"/>
<dbReference type="OrthoDB" id="103460at2157"/>
<gene>
    <name evidence="1" type="ORF">K933_08422</name>
</gene>
<protein>
    <submittedName>
        <fullName evidence="1">Uncharacterized protein</fullName>
    </submittedName>
</protein>
<dbReference type="EMBL" id="ASGZ01000028">
    <property type="protein sequence ID" value="ESP88470.1"/>
    <property type="molecule type" value="Genomic_DNA"/>
</dbReference>
<evidence type="ECO:0000313" key="2">
    <source>
        <dbReference type="Proteomes" id="UP000017840"/>
    </source>
</evidence>
<evidence type="ECO:0000313" key="1">
    <source>
        <dbReference type="EMBL" id="ESP88470.1"/>
    </source>
</evidence>
<dbReference type="RefSeq" id="WP_023394269.1">
    <property type="nucleotide sequence ID" value="NZ_ASGZ01000028.1"/>
</dbReference>
<proteinExistence type="predicted"/>
<keyword evidence="2" id="KW-1185">Reference proteome</keyword>
<accession>V4HCP2</accession>
<reference evidence="1 2" key="1">
    <citation type="journal article" date="2013" name="Genome Announc.">
        <title>Draft Genome Sequence of 'Candidatus Halobonum tyrrellensis' Strain G22, Isolated from the Hypersaline Waters of Lake Tyrrell, Australia.</title>
        <authorList>
            <person name="Ugalde J.A."/>
            <person name="Narasingarao P."/>
            <person name="Kuo S."/>
            <person name="Podell S."/>
            <person name="Allen E.E."/>
        </authorList>
    </citation>
    <scope>NUCLEOTIDE SEQUENCE [LARGE SCALE GENOMIC DNA]</scope>
    <source>
        <strain evidence="1 2">G22</strain>
    </source>
</reference>
<organism evidence="1 2">
    <name type="scientific">Candidatus Halobonum tyrrellensis G22</name>
    <dbReference type="NCBI Taxonomy" id="1324957"/>
    <lineage>
        <taxon>Archaea</taxon>
        <taxon>Methanobacteriati</taxon>
        <taxon>Methanobacteriota</taxon>
        <taxon>Stenosarchaea group</taxon>
        <taxon>Halobacteria</taxon>
        <taxon>Halobacteriales</taxon>
        <taxon>Haloferacaceae</taxon>
        <taxon>Candidatus Halobonum</taxon>
    </lineage>
</organism>
<sequence>MEATSHKTTYSGDGIRVDTDGGLLGAFDHEGRCVESVVRPDCGLVRFYAATE</sequence>
<name>V4HCP2_9EURY</name>